<dbReference type="EMBL" id="SMGO01000001">
    <property type="protein sequence ID" value="TCK85583.1"/>
    <property type="molecule type" value="Genomic_DNA"/>
</dbReference>
<dbReference type="RefSeq" id="WP_132221897.1">
    <property type="nucleotide sequence ID" value="NZ_SMGO01000001.1"/>
</dbReference>
<reference evidence="1 2" key="1">
    <citation type="submission" date="2019-03" db="EMBL/GenBank/DDBJ databases">
        <title>Genomic Encyclopedia of Archaeal and Bacterial Type Strains, Phase II (KMG-II): from individual species to whole genera.</title>
        <authorList>
            <person name="Goeker M."/>
        </authorList>
    </citation>
    <scope>NUCLEOTIDE SEQUENCE [LARGE SCALE GENOMIC DNA]</scope>
    <source>
        <strain evidence="1 2">DSM 22554</strain>
    </source>
</reference>
<proteinExistence type="predicted"/>
<accession>A0A4R1M7B2</accession>
<protein>
    <submittedName>
        <fullName evidence="1">Uncharacterized protein</fullName>
    </submittedName>
</protein>
<gene>
    <name evidence="1" type="ORF">C8N28_0894</name>
</gene>
<dbReference type="AlphaFoldDB" id="A0A4R1M7B2"/>
<evidence type="ECO:0000313" key="1">
    <source>
        <dbReference type="EMBL" id="TCK85583.1"/>
    </source>
</evidence>
<comment type="caution">
    <text evidence="1">The sequence shown here is derived from an EMBL/GenBank/DDBJ whole genome shotgun (WGS) entry which is preliminary data.</text>
</comment>
<name>A0A4R1M7B2_9SPHI</name>
<organism evidence="1 2">
    <name type="scientific">Albibacterium bauzanense</name>
    <dbReference type="NCBI Taxonomy" id="653929"/>
    <lineage>
        <taxon>Bacteria</taxon>
        <taxon>Pseudomonadati</taxon>
        <taxon>Bacteroidota</taxon>
        <taxon>Sphingobacteriia</taxon>
        <taxon>Sphingobacteriales</taxon>
        <taxon>Sphingobacteriaceae</taxon>
        <taxon>Albibacterium</taxon>
    </lineage>
</organism>
<evidence type="ECO:0000313" key="2">
    <source>
        <dbReference type="Proteomes" id="UP000294616"/>
    </source>
</evidence>
<keyword evidence="2" id="KW-1185">Reference proteome</keyword>
<sequence>MNKELITAKLIDIVRHLSFQNNAKPRLVSSCEIYGMWAPPEIKGNCKRYDFKLIVAIENRSENIAYSVRIQHLSMKDKRVFNLREEDTGQPVTIPEECTHSFQYNFSAWLPISQNKFSSTTRLDELKKNIEFALVFEDVEGERYERIQGLHFRKGSLLAAVSINSLRKNGERTASGEGTRSGVSPIVSDGKFSTIRYKYLRS</sequence>
<dbReference type="Proteomes" id="UP000294616">
    <property type="component" value="Unassembled WGS sequence"/>
</dbReference>